<evidence type="ECO:0000256" key="1">
    <source>
        <dbReference type="SAM" id="MobiDB-lite"/>
    </source>
</evidence>
<feature type="region of interest" description="Disordered" evidence="1">
    <location>
        <begin position="1"/>
        <end position="90"/>
    </location>
</feature>
<accession>A0AAV8WP80</accession>
<feature type="compositionally biased region" description="Basic and acidic residues" evidence="1">
    <location>
        <begin position="11"/>
        <end position="27"/>
    </location>
</feature>
<sequence>MKFAMEQKPGPSKESEPPIKKVKYDINKHKRLTEEDLFALLEESDEEDPFINESDDDPEFIPSSDSEEDIESTPSSPETPVPSTSQWSYHEMPKTDIPFTGVSGILVNVSGAEPIDYFNLWQQKSSIYIFAPKLTHMLWNYFPKVKESNQGLVVGRT</sequence>
<feature type="compositionally biased region" description="Acidic residues" evidence="1">
    <location>
        <begin position="42"/>
        <end position="71"/>
    </location>
</feature>
<proteinExistence type="predicted"/>
<gene>
    <name evidence="2" type="ORF">NQ314_019147</name>
</gene>
<dbReference type="Proteomes" id="UP001162156">
    <property type="component" value="Unassembled WGS sequence"/>
</dbReference>
<comment type="caution">
    <text evidence="2">The sequence shown here is derived from an EMBL/GenBank/DDBJ whole genome shotgun (WGS) entry which is preliminary data.</text>
</comment>
<organism evidence="2 3">
    <name type="scientific">Rhamnusium bicolor</name>
    <dbReference type="NCBI Taxonomy" id="1586634"/>
    <lineage>
        <taxon>Eukaryota</taxon>
        <taxon>Metazoa</taxon>
        <taxon>Ecdysozoa</taxon>
        <taxon>Arthropoda</taxon>
        <taxon>Hexapoda</taxon>
        <taxon>Insecta</taxon>
        <taxon>Pterygota</taxon>
        <taxon>Neoptera</taxon>
        <taxon>Endopterygota</taxon>
        <taxon>Coleoptera</taxon>
        <taxon>Polyphaga</taxon>
        <taxon>Cucujiformia</taxon>
        <taxon>Chrysomeloidea</taxon>
        <taxon>Cerambycidae</taxon>
        <taxon>Lepturinae</taxon>
        <taxon>Rhagiini</taxon>
        <taxon>Rhamnusium</taxon>
    </lineage>
</organism>
<keyword evidence="3" id="KW-1185">Reference proteome</keyword>
<evidence type="ECO:0000313" key="2">
    <source>
        <dbReference type="EMBL" id="KAJ8928304.1"/>
    </source>
</evidence>
<reference evidence="2" key="1">
    <citation type="journal article" date="2023" name="Insect Mol. Biol.">
        <title>Genome sequencing provides insights into the evolution of gene families encoding plant cell wall-degrading enzymes in longhorned beetles.</title>
        <authorList>
            <person name="Shin N.R."/>
            <person name="Okamura Y."/>
            <person name="Kirsch R."/>
            <person name="Pauchet Y."/>
        </authorList>
    </citation>
    <scope>NUCLEOTIDE SEQUENCE</scope>
    <source>
        <strain evidence="2">RBIC_L_NR</strain>
    </source>
</reference>
<evidence type="ECO:0000313" key="3">
    <source>
        <dbReference type="Proteomes" id="UP001162156"/>
    </source>
</evidence>
<feature type="compositionally biased region" description="Low complexity" evidence="1">
    <location>
        <begin position="72"/>
        <end position="85"/>
    </location>
</feature>
<dbReference type="AlphaFoldDB" id="A0AAV8WP80"/>
<dbReference type="EMBL" id="JANEYF010005413">
    <property type="protein sequence ID" value="KAJ8928304.1"/>
    <property type="molecule type" value="Genomic_DNA"/>
</dbReference>
<name>A0AAV8WP80_9CUCU</name>
<protein>
    <submittedName>
        <fullName evidence="2">Uncharacterized protein</fullName>
    </submittedName>
</protein>